<comment type="caution">
    <text evidence="1">The sequence shown here is derived from an EMBL/GenBank/DDBJ whole genome shotgun (WGS) entry which is preliminary data.</text>
</comment>
<name>A0ACB9L0K0_9MYRT</name>
<evidence type="ECO:0000313" key="1">
    <source>
        <dbReference type="EMBL" id="KAI4303078.1"/>
    </source>
</evidence>
<dbReference type="Proteomes" id="UP001057402">
    <property type="component" value="Chromosome 12"/>
</dbReference>
<evidence type="ECO:0000313" key="2">
    <source>
        <dbReference type="Proteomes" id="UP001057402"/>
    </source>
</evidence>
<keyword evidence="2" id="KW-1185">Reference proteome</keyword>
<protein>
    <submittedName>
        <fullName evidence="1">Uncharacterized protein</fullName>
    </submittedName>
</protein>
<proteinExistence type="predicted"/>
<gene>
    <name evidence="1" type="ORF">MLD38_038751</name>
</gene>
<accession>A0ACB9L0K0</accession>
<organism evidence="1 2">
    <name type="scientific">Melastoma candidum</name>
    <dbReference type="NCBI Taxonomy" id="119954"/>
    <lineage>
        <taxon>Eukaryota</taxon>
        <taxon>Viridiplantae</taxon>
        <taxon>Streptophyta</taxon>
        <taxon>Embryophyta</taxon>
        <taxon>Tracheophyta</taxon>
        <taxon>Spermatophyta</taxon>
        <taxon>Magnoliopsida</taxon>
        <taxon>eudicotyledons</taxon>
        <taxon>Gunneridae</taxon>
        <taxon>Pentapetalae</taxon>
        <taxon>rosids</taxon>
        <taxon>malvids</taxon>
        <taxon>Myrtales</taxon>
        <taxon>Melastomataceae</taxon>
        <taxon>Melastomatoideae</taxon>
        <taxon>Melastomateae</taxon>
        <taxon>Melastoma</taxon>
    </lineage>
</organism>
<sequence length="67" mass="7667">MGCMKQKGVSLKYIMEFGSRPSEKNLLLSAQFWHNELPIRIPRRAIERFVGDNGPINVFIVSKALYA</sequence>
<reference evidence="2" key="1">
    <citation type="journal article" date="2023" name="Front. Plant Sci.">
        <title>Chromosomal-level genome assembly of Melastoma candidum provides insights into trichome evolution.</title>
        <authorList>
            <person name="Zhong Y."/>
            <person name="Wu W."/>
            <person name="Sun C."/>
            <person name="Zou P."/>
            <person name="Liu Y."/>
            <person name="Dai S."/>
            <person name="Zhou R."/>
        </authorList>
    </citation>
    <scope>NUCLEOTIDE SEQUENCE [LARGE SCALE GENOMIC DNA]</scope>
</reference>
<dbReference type="EMBL" id="CM042891">
    <property type="protein sequence ID" value="KAI4303078.1"/>
    <property type="molecule type" value="Genomic_DNA"/>
</dbReference>